<keyword evidence="1" id="KW-0175">Coiled coil</keyword>
<protein>
    <recommendedName>
        <fullName evidence="3">Retrovirus-related Pol polyprotein from transposon TNT 1-94-like beta-barrel domain-containing protein</fullName>
    </recommendedName>
</protein>
<keyword evidence="5" id="KW-1185">Reference proteome</keyword>
<dbReference type="Proteomes" id="UP001321760">
    <property type="component" value="Unassembled WGS sequence"/>
</dbReference>
<feature type="region of interest" description="Disordered" evidence="2">
    <location>
        <begin position="205"/>
        <end position="236"/>
    </location>
</feature>
<sequence length="665" mass="72407">MANLAAGNAQRPEAPADWAMSATSNVHAANDRALFTQYKDIGEHKSYVFDQLFERRKVVGFGTISLNVLRQTTADCPSGIGKLELRNVLHVPGLVCNVLSQELFAKINGLTIIIKDQDPDVRDGPTLALVDGAGIEVAHFVRRAPPGYDFLRLAEYPPGPQDNRDFGPFNSGDNLITTYWPSSEKVRVAENVPELNESLDVERNKQKVGNGTMPQTKEPLAAASGSTPQEKMDPAPPEKVVAMTNIAGPVAQIFPLDVNWFSNEIRKALDEISDELLSTGAYTKTDAAPPPEVFNPAGGASPNKATLVNTNSVAPAGKTAILGPSLLPKNSKTTLGEPSNKKTSSTVSSTADRQRSTTSTYRAAEAETTYIPGLEIFNNAPKQTGGESSKTDRKKAPPSQPGLSANPLVGVDVDAILNSQADIRTGTSLPPSLFRPEDGFPDPPTTEQLKNADTLPEPRRTICIKIARFFDEHAPGWRDLDDSFEEIDDLMACIHDRERDIIFFAAESRRRAELRRMDIEEELEREEERKKAEALKKLDKVVKDRVDDFCFGEVRDPKGWDKLIPFEERDTATASMAAMRRLGARDSDIFAPGPVKPPPPPPVAGKGLRLASSLERIKESKSESVFDKEDDDGQQQGRSEGAAHGAAAKKEKKADGAGDRGPSKR</sequence>
<feature type="region of interest" description="Disordered" evidence="2">
    <location>
        <begin position="319"/>
        <end position="407"/>
    </location>
</feature>
<feature type="domain" description="Retrovirus-related Pol polyprotein from transposon TNT 1-94-like beta-barrel" evidence="3">
    <location>
        <begin position="22"/>
        <end position="102"/>
    </location>
</feature>
<dbReference type="Pfam" id="PF22936">
    <property type="entry name" value="Pol_BBD"/>
    <property type="match status" value="1"/>
</dbReference>
<evidence type="ECO:0000256" key="1">
    <source>
        <dbReference type="SAM" id="Coils"/>
    </source>
</evidence>
<dbReference type="AlphaFoldDB" id="A0AAV9G6G7"/>
<gene>
    <name evidence="4" type="ORF">QBC34DRAFT_476599</name>
</gene>
<feature type="compositionally biased region" description="Pro residues" evidence="2">
    <location>
        <begin position="594"/>
        <end position="603"/>
    </location>
</feature>
<feature type="coiled-coil region" evidence="1">
    <location>
        <begin position="509"/>
        <end position="537"/>
    </location>
</feature>
<dbReference type="PANTHER" id="PTHR40628:SF1">
    <property type="entry name" value="CHROMO DOMAIN-CONTAINING PROTEIN"/>
    <property type="match status" value="1"/>
</dbReference>
<dbReference type="PANTHER" id="PTHR40628">
    <property type="entry name" value="CHROMO DOMAIN-CONTAINING PROTEIN"/>
    <property type="match status" value="1"/>
</dbReference>
<evidence type="ECO:0000256" key="2">
    <source>
        <dbReference type="SAM" id="MobiDB-lite"/>
    </source>
</evidence>
<comment type="caution">
    <text evidence="4">The sequence shown here is derived from an EMBL/GenBank/DDBJ whole genome shotgun (WGS) entry which is preliminary data.</text>
</comment>
<feature type="compositionally biased region" description="Polar residues" evidence="2">
    <location>
        <begin position="328"/>
        <end position="337"/>
    </location>
</feature>
<reference evidence="4" key="1">
    <citation type="journal article" date="2023" name="Mol. Phylogenet. Evol.">
        <title>Genome-scale phylogeny and comparative genomics of the fungal order Sordariales.</title>
        <authorList>
            <person name="Hensen N."/>
            <person name="Bonometti L."/>
            <person name="Westerberg I."/>
            <person name="Brannstrom I.O."/>
            <person name="Guillou S."/>
            <person name="Cros-Aarteil S."/>
            <person name="Calhoun S."/>
            <person name="Haridas S."/>
            <person name="Kuo A."/>
            <person name="Mondo S."/>
            <person name="Pangilinan J."/>
            <person name="Riley R."/>
            <person name="LaButti K."/>
            <person name="Andreopoulos B."/>
            <person name="Lipzen A."/>
            <person name="Chen C."/>
            <person name="Yan M."/>
            <person name="Daum C."/>
            <person name="Ng V."/>
            <person name="Clum A."/>
            <person name="Steindorff A."/>
            <person name="Ohm R.A."/>
            <person name="Martin F."/>
            <person name="Silar P."/>
            <person name="Natvig D.O."/>
            <person name="Lalanne C."/>
            <person name="Gautier V."/>
            <person name="Ament-Velasquez S.L."/>
            <person name="Kruys A."/>
            <person name="Hutchinson M.I."/>
            <person name="Powell A.J."/>
            <person name="Barry K."/>
            <person name="Miller A.N."/>
            <person name="Grigoriev I.V."/>
            <person name="Debuchy R."/>
            <person name="Gladieux P."/>
            <person name="Hiltunen Thoren M."/>
            <person name="Johannesson H."/>
        </authorList>
    </citation>
    <scope>NUCLEOTIDE SEQUENCE</scope>
    <source>
        <strain evidence="4">PSN243</strain>
    </source>
</reference>
<organism evidence="4 5">
    <name type="scientific">Podospora aff. communis PSN243</name>
    <dbReference type="NCBI Taxonomy" id="3040156"/>
    <lineage>
        <taxon>Eukaryota</taxon>
        <taxon>Fungi</taxon>
        <taxon>Dikarya</taxon>
        <taxon>Ascomycota</taxon>
        <taxon>Pezizomycotina</taxon>
        <taxon>Sordariomycetes</taxon>
        <taxon>Sordariomycetidae</taxon>
        <taxon>Sordariales</taxon>
        <taxon>Podosporaceae</taxon>
        <taxon>Podospora</taxon>
    </lineage>
</organism>
<dbReference type="InterPro" id="IPR054722">
    <property type="entry name" value="PolX-like_BBD"/>
</dbReference>
<evidence type="ECO:0000259" key="3">
    <source>
        <dbReference type="Pfam" id="PF22936"/>
    </source>
</evidence>
<evidence type="ECO:0000313" key="5">
    <source>
        <dbReference type="Proteomes" id="UP001321760"/>
    </source>
</evidence>
<feature type="compositionally biased region" description="Basic and acidic residues" evidence="2">
    <location>
        <begin position="615"/>
        <end position="627"/>
    </location>
</feature>
<proteinExistence type="predicted"/>
<name>A0AAV9G6G7_9PEZI</name>
<feature type="compositionally biased region" description="Basic and acidic residues" evidence="2">
    <location>
        <begin position="648"/>
        <end position="665"/>
    </location>
</feature>
<reference evidence="4" key="2">
    <citation type="submission" date="2023-05" db="EMBL/GenBank/DDBJ databases">
        <authorList>
            <consortium name="Lawrence Berkeley National Laboratory"/>
            <person name="Steindorff A."/>
            <person name="Hensen N."/>
            <person name="Bonometti L."/>
            <person name="Westerberg I."/>
            <person name="Brannstrom I.O."/>
            <person name="Guillou S."/>
            <person name="Cros-Aarteil S."/>
            <person name="Calhoun S."/>
            <person name="Haridas S."/>
            <person name="Kuo A."/>
            <person name="Mondo S."/>
            <person name="Pangilinan J."/>
            <person name="Riley R."/>
            <person name="Labutti K."/>
            <person name="Andreopoulos B."/>
            <person name="Lipzen A."/>
            <person name="Chen C."/>
            <person name="Yanf M."/>
            <person name="Daum C."/>
            <person name="Ng V."/>
            <person name="Clum A."/>
            <person name="Ohm R."/>
            <person name="Martin F."/>
            <person name="Silar P."/>
            <person name="Natvig D."/>
            <person name="Lalanne C."/>
            <person name="Gautier V."/>
            <person name="Ament-Velasquez S.L."/>
            <person name="Kruys A."/>
            <person name="Hutchinson M.I."/>
            <person name="Powell A.J."/>
            <person name="Barry K."/>
            <person name="Miller A.N."/>
            <person name="Grigoriev I.V."/>
            <person name="Debuchy R."/>
            <person name="Gladieux P."/>
            <person name="Thoren M.H."/>
            <person name="Johannesson H."/>
        </authorList>
    </citation>
    <scope>NUCLEOTIDE SEQUENCE</scope>
    <source>
        <strain evidence="4">PSN243</strain>
    </source>
</reference>
<accession>A0AAV9G6G7</accession>
<evidence type="ECO:0000313" key="4">
    <source>
        <dbReference type="EMBL" id="KAK4443679.1"/>
    </source>
</evidence>
<dbReference type="EMBL" id="MU865988">
    <property type="protein sequence ID" value="KAK4443679.1"/>
    <property type="molecule type" value="Genomic_DNA"/>
</dbReference>
<feature type="region of interest" description="Disordered" evidence="2">
    <location>
        <begin position="587"/>
        <end position="665"/>
    </location>
</feature>